<sequence length="95" mass="10666">MAKLLGSIRKFFRRRDKWRKHPRLSNQLRRTLPDLGLGVIAFSVYLVGKQVYNKLLAPCSSSSSSHHSSHSSTSHWLTETTKTTTSSGDDDHSAP</sequence>
<dbReference type="PANTHER" id="PTHR15082:SF2">
    <property type="entry name" value="NADH DEHYDROGENASE [UBIQUINONE] 1 BETA SUBCOMPLEX SUBUNIT 3"/>
    <property type="match status" value="1"/>
</dbReference>
<reference evidence="13" key="1">
    <citation type="submission" date="2025-05" db="UniProtKB">
        <authorList>
            <consortium name="RefSeq"/>
        </authorList>
    </citation>
    <scope>NUCLEOTIDE SEQUENCE [LARGE SCALE GENOMIC DNA]</scope>
</reference>
<evidence type="ECO:0000256" key="7">
    <source>
        <dbReference type="ARBA" id="ARBA00022792"/>
    </source>
</evidence>
<keyword evidence="8" id="KW-0249">Electron transport</keyword>
<evidence type="ECO:0000313" key="14">
    <source>
        <dbReference type="RefSeq" id="XP_024929989.1"/>
    </source>
</evidence>
<keyword evidence="4" id="KW-0813">Transport</keyword>
<evidence type="ECO:0000313" key="13">
    <source>
        <dbReference type="Proteomes" id="UP001652623"/>
    </source>
</evidence>
<evidence type="ECO:0000256" key="2">
    <source>
        <dbReference type="ARBA" id="ARBA00004298"/>
    </source>
</evidence>
<evidence type="ECO:0000256" key="6">
    <source>
        <dbReference type="ARBA" id="ARBA00022692"/>
    </source>
</evidence>
<keyword evidence="9" id="KW-1133">Transmembrane helix</keyword>
<evidence type="ECO:0000256" key="12">
    <source>
        <dbReference type="SAM" id="MobiDB-lite"/>
    </source>
</evidence>
<keyword evidence="6" id="KW-0812">Transmembrane</keyword>
<evidence type="ECO:0000256" key="10">
    <source>
        <dbReference type="ARBA" id="ARBA00023128"/>
    </source>
</evidence>
<dbReference type="RefSeq" id="XP_024929989.1">
    <property type="nucleotide sequence ID" value="XM_025074221.2"/>
</dbReference>
<evidence type="ECO:0000256" key="4">
    <source>
        <dbReference type="ARBA" id="ARBA00022448"/>
    </source>
</evidence>
<dbReference type="InterPro" id="IPR012576">
    <property type="entry name" value="NDUFB3"/>
</dbReference>
<comment type="function">
    <text evidence="1">Accessory subunit of the mitochondrial membrane respiratory chain NADH dehydrogenase (Complex I), that is believed not to be involved in catalysis. Complex I functions in the transfer of electrons from NADH to the respiratory chain. The immediate electron acceptor for the enzyme is believed to be ubiquinone.</text>
</comment>
<keyword evidence="10" id="KW-0496">Mitochondrion</keyword>
<protein>
    <submittedName>
        <fullName evidence="14">NADH dehydrogenase [ubiquinone] 1 beta subcomplex subunit 3-B-like</fullName>
    </submittedName>
</protein>
<feature type="region of interest" description="Disordered" evidence="12">
    <location>
        <begin position="59"/>
        <end position="95"/>
    </location>
</feature>
<dbReference type="KEGG" id="zju:112491771"/>
<proteinExistence type="inferred from homology"/>
<comment type="similarity">
    <text evidence="3">Belongs to the complex I NDUFB3 subunit family.</text>
</comment>
<dbReference type="GO" id="GO:0022900">
    <property type="term" value="P:electron transport chain"/>
    <property type="evidence" value="ECO:0007669"/>
    <property type="project" value="InterPro"/>
</dbReference>
<name>A0A6P6G772_ZIZJJ</name>
<evidence type="ECO:0000256" key="9">
    <source>
        <dbReference type="ARBA" id="ARBA00022989"/>
    </source>
</evidence>
<comment type="subcellular location">
    <subcellularLocation>
        <location evidence="2">Mitochondrion inner membrane</location>
        <topology evidence="2">Single-pass membrane protein</topology>
        <orientation evidence="2">Matrix side</orientation>
    </subcellularLocation>
</comment>
<dbReference type="Proteomes" id="UP001652623">
    <property type="component" value="Chromosome 2"/>
</dbReference>
<organism evidence="13 14">
    <name type="scientific">Ziziphus jujuba</name>
    <name type="common">Chinese jujube</name>
    <name type="synonym">Ziziphus sativa</name>
    <dbReference type="NCBI Taxonomy" id="326968"/>
    <lineage>
        <taxon>Eukaryota</taxon>
        <taxon>Viridiplantae</taxon>
        <taxon>Streptophyta</taxon>
        <taxon>Embryophyta</taxon>
        <taxon>Tracheophyta</taxon>
        <taxon>Spermatophyta</taxon>
        <taxon>Magnoliopsida</taxon>
        <taxon>eudicotyledons</taxon>
        <taxon>Gunneridae</taxon>
        <taxon>Pentapetalae</taxon>
        <taxon>rosids</taxon>
        <taxon>fabids</taxon>
        <taxon>Rosales</taxon>
        <taxon>Rhamnaceae</taxon>
        <taxon>Paliureae</taxon>
        <taxon>Ziziphus</taxon>
    </lineage>
</organism>
<accession>A0A6P6G772</accession>
<dbReference type="InParanoid" id="A0A6P6G772"/>
<keyword evidence="7" id="KW-0999">Mitochondrion inner membrane</keyword>
<dbReference type="GeneID" id="112491771"/>
<dbReference type="AlphaFoldDB" id="A0A6P6G772"/>
<dbReference type="GO" id="GO:0005743">
    <property type="term" value="C:mitochondrial inner membrane"/>
    <property type="evidence" value="ECO:0007669"/>
    <property type="project" value="UniProtKB-SubCell"/>
</dbReference>
<evidence type="ECO:0000256" key="11">
    <source>
        <dbReference type="ARBA" id="ARBA00023136"/>
    </source>
</evidence>
<keyword evidence="13" id="KW-1185">Reference proteome</keyword>
<feature type="compositionally biased region" description="Low complexity" evidence="12">
    <location>
        <begin position="60"/>
        <end position="87"/>
    </location>
</feature>
<gene>
    <name evidence="14" type="primary">LOC112491771</name>
</gene>
<dbReference type="GO" id="GO:0032981">
    <property type="term" value="P:mitochondrial respiratory chain complex I assembly"/>
    <property type="evidence" value="ECO:0007669"/>
    <property type="project" value="TreeGrafter"/>
</dbReference>
<evidence type="ECO:0000256" key="5">
    <source>
        <dbReference type="ARBA" id="ARBA00022660"/>
    </source>
</evidence>
<evidence type="ECO:0000256" key="8">
    <source>
        <dbReference type="ARBA" id="ARBA00022982"/>
    </source>
</evidence>
<keyword evidence="11" id="KW-0472">Membrane</keyword>
<evidence type="ECO:0000256" key="3">
    <source>
        <dbReference type="ARBA" id="ARBA00005667"/>
    </source>
</evidence>
<evidence type="ECO:0000256" key="1">
    <source>
        <dbReference type="ARBA" id="ARBA00003195"/>
    </source>
</evidence>
<keyword evidence="5" id="KW-0679">Respiratory chain</keyword>
<reference evidence="14" key="2">
    <citation type="submission" date="2025-08" db="UniProtKB">
        <authorList>
            <consortium name="RefSeq"/>
        </authorList>
    </citation>
    <scope>IDENTIFICATION</scope>
    <source>
        <tissue evidence="14">Seedling</tissue>
    </source>
</reference>
<dbReference type="PANTHER" id="PTHR15082">
    <property type="entry name" value="NADH-UBIQUINONE OXIDOREDUCTASE B12 SUBUNIT"/>
    <property type="match status" value="1"/>
</dbReference>